<sequence>MPAVLSHKEDRDALQLRSKARKRTKRKPQAADRRIMDSSEGEGGGGGSGVFTTSRDLSFRNGQWQKRDVMEMAVIVTEPRATEKQQDRDDGDSGISETTAVEERLLPTRESEARERAPEYGHTPNKETVLETLIQVFIPFMIAGFGMMAAGLLLDKVQVNFYLES</sequence>
<reference evidence="3" key="1">
    <citation type="submission" date="2023-03" db="EMBL/GenBank/DDBJ databases">
        <authorList>
            <person name="Steffen K."/>
            <person name="Cardenas P."/>
        </authorList>
    </citation>
    <scope>NUCLEOTIDE SEQUENCE</scope>
</reference>
<protein>
    <recommendedName>
        <fullName evidence="5">Solute carrier family 41 member 1</fullName>
    </recommendedName>
</protein>
<proteinExistence type="predicted"/>
<evidence type="ECO:0000256" key="2">
    <source>
        <dbReference type="SAM" id="Phobius"/>
    </source>
</evidence>
<accession>A0AA35QWE5</accession>
<dbReference type="AlphaFoldDB" id="A0AA35QWE5"/>
<name>A0AA35QWE5_GEOBA</name>
<feature type="transmembrane region" description="Helical" evidence="2">
    <location>
        <begin position="133"/>
        <end position="154"/>
    </location>
</feature>
<evidence type="ECO:0000313" key="3">
    <source>
        <dbReference type="EMBL" id="CAI7993979.1"/>
    </source>
</evidence>
<keyword evidence="2" id="KW-0472">Membrane</keyword>
<evidence type="ECO:0008006" key="5">
    <source>
        <dbReference type="Google" id="ProtNLM"/>
    </source>
</evidence>
<dbReference type="Proteomes" id="UP001174909">
    <property type="component" value="Unassembled WGS sequence"/>
</dbReference>
<evidence type="ECO:0000256" key="1">
    <source>
        <dbReference type="SAM" id="MobiDB-lite"/>
    </source>
</evidence>
<dbReference type="EMBL" id="CASHTH010000206">
    <property type="protein sequence ID" value="CAI7993979.1"/>
    <property type="molecule type" value="Genomic_DNA"/>
</dbReference>
<keyword evidence="4" id="KW-1185">Reference proteome</keyword>
<feature type="compositionally biased region" description="Basic and acidic residues" evidence="1">
    <location>
        <begin position="101"/>
        <end position="123"/>
    </location>
</feature>
<organism evidence="3 4">
    <name type="scientific">Geodia barretti</name>
    <name type="common">Barrett's horny sponge</name>
    <dbReference type="NCBI Taxonomy" id="519541"/>
    <lineage>
        <taxon>Eukaryota</taxon>
        <taxon>Metazoa</taxon>
        <taxon>Porifera</taxon>
        <taxon>Demospongiae</taxon>
        <taxon>Heteroscleromorpha</taxon>
        <taxon>Tetractinellida</taxon>
        <taxon>Astrophorina</taxon>
        <taxon>Geodiidae</taxon>
        <taxon>Geodia</taxon>
    </lineage>
</organism>
<feature type="region of interest" description="Disordered" evidence="1">
    <location>
        <begin position="77"/>
        <end position="123"/>
    </location>
</feature>
<evidence type="ECO:0000313" key="4">
    <source>
        <dbReference type="Proteomes" id="UP001174909"/>
    </source>
</evidence>
<comment type="caution">
    <text evidence="3">The sequence shown here is derived from an EMBL/GenBank/DDBJ whole genome shotgun (WGS) entry which is preliminary data.</text>
</comment>
<feature type="compositionally biased region" description="Basic and acidic residues" evidence="1">
    <location>
        <begin position="1"/>
        <end position="14"/>
    </location>
</feature>
<keyword evidence="2" id="KW-1133">Transmembrane helix</keyword>
<gene>
    <name evidence="3" type="ORF">GBAR_LOCUS1359</name>
</gene>
<keyword evidence="2" id="KW-0812">Transmembrane</keyword>
<feature type="region of interest" description="Disordered" evidence="1">
    <location>
        <begin position="1"/>
        <end position="55"/>
    </location>
</feature>
<feature type="compositionally biased region" description="Basic residues" evidence="1">
    <location>
        <begin position="18"/>
        <end position="28"/>
    </location>
</feature>